<keyword evidence="4 10" id="KW-0067">ATP-binding</keyword>
<feature type="transmembrane region" description="Helical" evidence="7">
    <location>
        <begin position="149"/>
        <end position="168"/>
    </location>
</feature>
<dbReference type="AlphaFoldDB" id="A0AAU6WG70"/>
<protein>
    <submittedName>
        <fullName evidence="10">ABC transporter ATP-binding protein</fullName>
    </submittedName>
</protein>
<evidence type="ECO:0000313" key="10">
    <source>
        <dbReference type="EMBL" id="XAO47158.1"/>
    </source>
</evidence>
<evidence type="ECO:0000256" key="4">
    <source>
        <dbReference type="ARBA" id="ARBA00022840"/>
    </source>
</evidence>
<evidence type="ECO:0000256" key="1">
    <source>
        <dbReference type="ARBA" id="ARBA00004651"/>
    </source>
</evidence>
<dbReference type="EMBL" id="CP125942">
    <property type="protein sequence ID" value="XAO47158.1"/>
    <property type="molecule type" value="Genomic_DNA"/>
</dbReference>
<gene>
    <name evidence="10" type="ORF">QMQ05_06455</name>
</gene>
<dbReference type="Gene3D" id="3.40.50.300">
    <property type="entry name" value="P-loop containing nucleotide triphosphate hydrolases"/>
    <property type="match status" value="1"/>
</dbReference>
<dbReference type="Gene3D" id="1.20.1560.10">
    <property type="entry name" value="ABC transporter type 1, transmembrane domain"/>
    <property type="match status" value="1"/>
</dbReference>
<dbReference type="Pfam" id="PF00664">
    <property type="entry name" value="ABC_membrane"/>
    <property type="match status" value="1"/>
</dbReference>
<dbReference type="KEGG" id="gey:QMQ05_06455"/>
<evidence type="ECO:0000313" key="11">
    <source>
        <dbReference type="Proteomes" id="UP001486888"/>
    </source>
</evidence>
<keyword evidence="11" id="KW-1185">Reference proteome</keyword>
<evidence type="ECO:0000259" key="8">
    <source>
        <dbReference type="PROSITE" id="PS50893"/>
    </source>
</evidence>
<dbReference type="PANTHER" id="PTHR43394:SF1">
    <property type="entry name" value="ATP-BINDING CASSETTE SUB-FAMILY B MEMBER 10, MITOCHONDRIAL"/>
    <property type="match status" value="1"/>
</dbReference>
<dbReference type="GO" id="GO:0005886">
    <property type="term" value="C:plasma membrane"/>
    <property type="evidence" value="ECO:0007669"/>
    <property type="project" value="UniProtKB-SubCell"/>
</dbReference>
<evidence type="ECO:0000256" key="2">
    <source>
        <dbReference type="ARBA" id="ARBA00022692"/>
    </source>
</evidence>
<keyword evidence="3" id="KW-0547">Nucleotide-binding</keyword>
<dbReference type="InterPro" id="IPR011527">
    <property type="entry name" value="ABC1_TM_dom"/>
</dbReference>
<organism evidence="10 11">
    <name type="scientific">Glutamicibacter ectropisis</name>
    <dbReference type="NCBI Taxonomy" id="3046593"/>
    <lineage>
        <taxon>Bacteria</taxon>
        <taxon>Bacillati</taxon>
        <taxon>Actinomycetota</taxon>
        <taxon>Actinomycetes</taxon>
        <taxon>Micrococcales</taxon>
        <taxon>Micrococcaceae</taxon>
        <taxon>Glutamicibacter</taxon>
    </lineage>
</organism>
<sequence length="592" mass="64087">MSLAPENTDQVPSALPTASIGTAWRVLGRTLRPQRWLIIWASLITLAASATAMITPFAIGILVDALGTNNPEPTLVRCLLAIAASLVFGAALTWYARVLYAKIAEPTVATLREDAVEHALNLESGILERAGDGELVSRVSDDSRLISQAVAWLLPAFLSAATLLVLSVPGLFTLHWVLGLTGLIAVPMYWLSLRWYLPRSAPLYREEREILARRTNTFLNAFHGRAMLHSQGWAQGQIDALERASDDSRNVADRVFRMLTRYFARNNRAEFVTMAALLTAGFFLVQADATTVGAVTTAALLYHRLFDPISEVVTLFDMVQEAGIALRRVTGILLAKRRIPSETSLESHEPTTSGLALHAVSHHFDSDVAVLKDLDLSLADGQCVALVGTTGAGKTTAARILSGIIEPAGGIATLDGKQLSAYEMTSLRQNIALISQDTHIFSGTVRENLTLGSSTPCSEAQLQAAIASCHAHWINDLPQGLDSMLGSNGHQLSSHQEQHLALVRIAVLNPRIVVMDEATAESGSSNSRELDIAAAALTKERTALVIAHRLSQARTADRIIVMDRGEIIEDGTHEQLLASDGKYAKLWRAWEG</sequence>
<dbReference type="GO" id="GO:0015421">
    <property type="term" value="F:ABC-type oligopeptide transporter activity"/>
    <property type="evidence" value="ECO:0007669"/>
    <property type="project" value="TreeGrafter"/>
</dbReference>
<dbReference type="InterPro" id="IPR039421">
    <property type="entry name" value="Type_1_exporter"/>
</dbReference>
<dbReference type="RefSeq" id="WP_345473963.1">
    <property type="nucleotide sequence ID" value="NZ_CP125942.1"/>
</dbReference>
<dbReference type="PANTHER" id="PTHR43394">
    <property type="entry name" value="ATP-DEPENDENT PERMEASE MDL1, MITOCHONDRIAL"/>
    <property type="match status" value="1"/>
</dbReference>
<feature type="domain" description="ABC transmembrane type-1" evidence="9">
    <location>
        <begin position="39"/>
        <end position="321"/>
    </location>
</feature>
<evidence type="ECO:0000256" key="6">
    <source>
        <dbReference type="ARBA" id="ARBA00023136"/>
    </source>
</evidence>
<proteinExistence type="predicted"/>
<dbReference type="InterPro" id="IPR003593">
    <property type="entry name" value="AAA+_ATPase"/>
</dbReference>
<dbReference type="Proteomes" id="UP001486888">
    <property type="component" value="Chromosome"/>
</dbReference>
<dbReference type="PROSITE" id="PS50929">
    <property type="entry name" value="ABC_TM1F"/>
    <property type="match status" value="1"/>
</dbReference>
<keyword evidence="5 7" id="KW-1133">Transmembrane helix</keyword>
<dbReference type="InterPro" id="IPR027417">
    <property type="entry name" value="P-loop_NTPase"/>
</dbReference>
<evidence type="ECO:0000256" key="7">
    <source>
        <dbReference type="SAM" id="Phobius"/>
    </source>
</evidence>
<keyword evidence="6 7" id="KW-0472">Membrane</keyword>
<dbReference type="InterPro" id="IPR003439">
    <property type="entry name" value="ABC_transporter-like_ATP-bd"/>
</dbReference>
<dbReference type="GO" id="GO:0005524">
    <property type="term" value="F:ATP binding"/>
    <property type="evidence" value="ECO:0007669"/>
    <property type="project" value="UniProtKB-KW"/>
</dbReference>
<feature type="transmembrane region" description="Helical" evidence="7">
    <location>
        <begin position="271"/>
        <end position="302"/>
    </location>
</feature>
<dbReference type="Pfam" id="PF00005">
    <property type="entry name" value="ABC_tran"/>
    <property type="match status" value="1"/>
</dbReference>
<evidence type="ECO:0000256" key="5">
    <source>
        <dbReference type="ARBA" id="ARBA00022989"/>
    </source>
</evidence>
<name>A0AAU6WG70_9MICC</name>
<feature type="transmembrane region" description="Helical" evidence="7">
    <location>
        <begin position="37"/>
        <end position="62"/>
    </location>
</feature>
<dbReference type="SUPFAM" id="SSF52540">
    <property type="entry name" value="P-loop containing nucleoside triphosphate hydrolases"/>
    <property type="match status" value="1"/>
</dbReference>
<feature type="domain" description="ABC transporter" evidence="8">
    <location>
        <begin position="355"/>
        <end position="589"/>
    </location>
</feature>
<feature type="transmembrane region" description="Helical" evidence="7">
    <location>
        <begin position="174"/>
        <end position="197"/>
    </location>
</feature>
<dbReference type="CDD" id="cd07346">
    <property type="entry name" value="ABC_6TM_exporters"/>
    <property type="match status" value="1"/>
</dbReference>
<dbReference type="GO" id="GO:0016887">
    <property type="term" value="F:ATP hydrolysis activity"/>
    <property type="evidence" value="ECO:0007669"/>
    <property type="project" value="InterPro"/>
</dbReference>
<dbReference type="SMART" id="SM00382">
    <property type="entry name" value="AAA"/>
    <property type="match status" value="1"/>
</dbReference>
<feature type="transmembrane region" description="Helical" evidence="7">
    <location>
        <begin position="74"/>
        <end position="96"/>
    </location>
</feature>
<dbReference type="SUPFAM" id="SSF90123">
    <property type="entry name" value="ABC transporter transmembrane region"/>
    <property type="match status" value="1"/>
</dbReference>
<keyword evidence="2 7" id="KW-0812">Transmembrane</keyword>
<dbReference type="InterPro" id="IPR036640">
    <property type="entry name" value="ABC1_TM_sf"/>
</dbReference>
<comment type="subcellular location">
    <subcellularLocation>
        <location evidence="1">Cell membrane</location>
        <topology evidence="1">Multi-pass membrane protein</topology>
    </subcellularLocation>
</comment>
<accession>A0AAU6WG70</accession>
<reference evidence="10 11" key="1">
    <citation type="submission" date="2023-05" db="EMBL/GenBank/DDBJ databases">
        <title>Glutamicibacter sp. B1, complete genome.</title>
        <authorList>
            <person name="Long Y.H."/>
            <person name="Fang T."/>
            <person name="Li X.Y."/>
        </authorList>
    </citation>
    <scope>NUCLEOTIDE SEQUENCE [LARGE SCALE GENOMIC DNA]</scope>
    <source>
        <strain evidence="10 11">B1</strain>
    </source>
</reference>
<evidence type="ECO:0000259" key="9">
    <source>
        <dbReference type="PROSITE" id="PS50929"/>
    </source>
</evidence>
<evidence type="ECO:0000256" key="3">
    <source>
        <dbReference type="ARBA" id="ARBA00022741"/>
    </source>
</evidence>
<dbReference type="PROSITE" id="PS50893">
    <property type="entry name" value="ABC_TRANSPORTER_2"/>
    <property type="match status" value="1"/>
</dbReference>